<evidence type="ECO:0000256" key="1">
    <source>
        <dbReference type="SAM" id="MobiDB-lite"/>
    </source>
</evidence>
<name>A0A8J8T506_HALGN</name>
<evidence type="ECO:0000313" key="2">
    <source>
        <dbReference type="EMBL" id="TNV81771.1"/>
    </source>
</evidence>
<protein>
    <submittedName>
        <fullName evidence="2">Uncharacterized protein</fullName>
    </submittedName>
</protein>
<feature type="region of interest" description="Disordered" evidence="1">
    <location>
        <begin position="51"/>
        <end position="72"/>
    </location>
</feature>
<evidence type="ECO:0000313" key="3">
    <source>
        <dbReference type="Proteomes" id="UP000785679"/>
    </source>
</evidence>
<accession>A0A8J8T506</accession>
<dbReference type="AlphaFoldDB" id="A0A8J8T506"/>
<feature type="compositionally biased region" description="Polar residues" evidence="1">
    <location>
        <begin position="52"/>
        <end position="72"/>
    </location>
</feature>
<reference evidence="2" key="1">
    <citation type="submission" date="2019-06" db="EMBL/GenBank/DDBJ databases">
        <authorList>
            <person name="Zheng W."/>
        </authorList>
    </citation>
    <scope>NUCLEOTIDE SEQUENCE</scope>
    <source>
        <strain evidence="2">QDHG01</strain>
    </source>
</reference>
<organism evidence="2 3">
    <name type="scientific">Halteria grandinella</name>
    <dbReference type="NCBI Taxonomy" id="5974"/>
    <lineage>
        <taxon>Eukaryota</taxon>
        <taxon>Sar</taxon>
        <taxon>Alveolata</taxon>
        <taxon>Ciliophora</taxon>
        <taxon>Intramacronucleata</taxon>
        <taxon>Spirotrichea</taxon>
        <taxon>Stichotrichia</taxon>
        <taxon>Sporadotrichida</taxon>
        <taxon>Halteriidae</taxon>
        <taxon>Halteria</taxon>
    </lineage>
</organism>
<keyword evidence="3" id="KW-1185">Reference proteome</keyword>
<dbReference type="EMBL" id="RRYP01005755">
    <property type="protein sequence ID" value="TNV81771.1"/>
    <property type="molecule type" value="Genomic_DNA"/>
</dbReference>
<proteinExistence type="predicted"/>
<comment type="caution">
    <text evidence="2">The sequence shown here is derived from an EMBL/GenBank/DDBJ whole genome shotgun (WGS) entry which is preliminary data.</text>
</comment>
<sequence length="90" mass="10366">MPFQIFYIKIMDSQQTLTLTHIGSQNEVSIHPTQQQRTVQIRVVRDFKRVDQSVSASDSPKGNQQQQIQLPSKVTRYLDRIHQANNASKS</sequence>
<gene>
    <name evidence="2" type="ORF">FGO68_gene10077</name>
</gene>
<dbReference type="Proteomes" id="UP000785679">
    <property type="component" value="Unassembled WGS sequence"/>
</dbReference>